<comment type="caution">
    <text evidence="1">The sequence shown here is derived from an EMBL/GenBank/DDBJ whole genome shotgun (WGS) entry which is preliminary data.</text>
</comment>
<reference evidence="1" key="1">
    <citation type="submission" date="2023-04" db="EMBL/GenBank/DDBJ databases">
        <title>Draft Genome sequencing of Naganishia species isolated from polar environments using Oxford Nanopore Technology.</title>
        <authorList>
            <person name="Leo P."/>
            <person name="Venkateswaran K."/>
        </authorList>
    </citation>
    <scope>NUCLEOTIDE SEQUENCE</scope>
    <source>
        <strain evidence="1">MNA-CCFEE 5261</strain>
    </source>
</reference>
<dbReference type="Proteomes" id="UP001241377">
    <property type="component" value="Unassembled WGS sequence"/>
</dbReference>
<keyword evidence="2" id="KW-1185">Reference proteome</keyword>
<gene>
    <name evidence="1" type="ORF">QFC19_003729</name>
</gene>
<dbReference type="EMBL" id="JASBWR010000037">
    <property type="protein sequence ID" value="KAJ9104934.1"/>
    <property type="molecule type" value="Genomic_DNA"/>
</dbReference>
<protein>
    <submittedName>
        <fullName evidence="1">Uncharacterized protein</fullName>
    </submittedName>
</protein>
<sequence>MLSFTSHSMPPKTPSSQPGGPKQTSLLGFFTKPTTTPTTNRQRPPLTPASATVNSSGRGSGSRAAAATPASTSSEAVEKRRRAILAASEGSPTASVSKNLPNEAINGAKGCAVLGIVDARKEIRGELNKQDRKPESDATSGSSPLSAIEVLNEDEDETTVVGVEARENKVDQQVDRDGEGGRNTTNGLQLSVQDTQVQDGELGKEETMEDEDDEQPVRLSKRTSKRKMTYIETDDDEASSDSDIDERKSAQRPSTSTSGRKKPRVLADEDDFEFDDGGMDDEELDIMMLEYEEPSSPDKSVALSLAETDEDEIETTKKSSKAATSKSGKSNSSSRTMTRKPSSSIPQRPPPRPLTASGSGARMNGSGSLGAGGFMTQAERAKIDAKEKKAAEQDCFEFLRQLKDGKFYELYEKDAEIGHNEFDLKLTDRVKMKMVGVPEQSFDYWCAKFLAAGYKVGKVEQAETAIGMEMRTKAAAGKTKNKADSIVRRELAAVLTNGTVVDEAFLSGDEACHCIAIKVSALFSISARFCLWDLTDGPSSLAMVQQEGQSDDGNATYGVCILDAATGRFELTAFEDDACRTKLETLFRQLRPRELVYSKGNLGVVTSRLLRNILPMNASWVSLKPETEFYNEDKTRQELTAFFDAKNVESDKEDVQMTDETQHGIPEAITSMLDKPLAIEALGGMMFYLRSLNMANDLLSQRSFNVYDPIRKGESLVLDGQTLSHLEILVNNEGGEEGTLLGLLQRCVTPFGKRLFRIWLTVPLQKIDAIGARQDAVQDLMNHPTFSERFHKIAKDIPDLERLISRIHAGRCKQSDFLKVMSAFKKLNAGFSQLASLAQSFDSTSVASLLRGAPDMTANLEQIQSMYELLDNVILPTPGASEECDEARVAVEEAEAALNDVLEGYKEQLNAQGAKDIYVIQVPAKIKAPTNWTKTGGTKAFNKYVTPKTQPLIREVQEARETKKTAFQGFYAELLHEFDKERDVWLKAVRILAELDCLLSLAKASADLDEPRCRPELVDSEEAFIDFKDLRHPALCLRSDFISNDVQLGNTVPRQTLLTGPNTAGKSTLCRMTSVAVIMAQLGALVPASEARISPIDKIQTRMGAYDNMFSNSSTFKVELDECAKILREGGPKSLVILDELGRGTSTYDGMAIAEAVLHHLSTATLPLGFFATHYGALTDDFQYHPNVRCMHMQTQVDDEKREVLCLYKLIEGRAESSYGTHVAHLAGVPDSVVTRAEQVSSEFFTDFKQKMAARRKSDLPVLAQADFNWLYKSATTPRSELSSTFLQQLALIKGAIGHYEH</sequence>
<accession>A0ACC2VZN1</accession>
<name>A0ACC2VZN1_9TREE</name>
<proteinExistence type="predicted"/>
<evidence type="ECO:0000313" key="2">
    <source>
        <dbReference type="Proteomes" id="UP001241377"/>
    </source>
</evidence>
<evidence type="ECO:0000313" key="1">
    <source>
        <dbReference type="EMBL" id="KAJ9104934.1"/>
    </source>
</evidence>
<organism evidence="1 2">
    <name type="scientific">Naganishia cerealis</name>
    <dbReference type="NCBI Taxonomy" id="610337"/>
    <lineage>
        <taxon>Eukaryota</taxon>
        <taxon>Fungi</taxon>
        <taxon>Dikarya</taxon>
        <taxon>Basidiomycota</taxon>
        <taxon>Agaricomycotina</taxon>
        <taxon>Tremellomycetes</taxon>
        <taxon>Filobasidiales</taxon>
        <taxon>Filobasidiaceae</taxon>
        <taxon>Naganishia</taxon>
    </lineage>
</organism>